<reference evidence="6" key="1">
    <citation type="submission" date="2021-06" db="EMBL/GenBank/DDBJ databases">
        <authorList>
            <consortium name="DOE Joint Genome Institute"/>
            <person name="Mondo S.J."/>
            <person name="Amses K.R."/>
            <person name="Simmons D.R."/>
            <person name="Longcore J.E."/>
            <person name="Seto K."/>
            <person name="Alves G.H."/>
            <person name="Bonds A.E."/>
            <person name="Quandt C.A."/>
            <person name="Davis W.J."/>
            <person name="Chang Y."/>
            <person name="Letcher P.M."/>
            <person name="Powell M.J."/>
            <person name="Kuo A."/>
            <person name="Labutti K."/>
            <person name="Pangilinan J."/>
            <person name="Andreopoulos W."/>
            <person name="Tritt A."/>
            <person name="Riley R."/>
            <person name="Hundley H."/>
            <person name="Johnson J."/>
            <person name="Lipzen A."/>
            <person name="Barry K."/>
            <person name="Berbee M.L."/>
            <person name="Buchler N.E."/>
            <person name="Grigoriev I.V."/>
            <person name="Spatafora J.W."/>
            <person name="Stajich J.E."/>
            <person name="James T.Y."/>
        </authorList>
    </citation>
    <scope>NUCLEOTIDE SEQUENCE</scope>
    <source>
        <strain evidence="6">AG</strain>
    </source>
</reference>
<dbReference type="Pfam" id="PF08513">
    <property type="entry name" value="LisH"/>
    <property type="match status" value="1"/>
</dbReference>
<dbReference type="GeneID" id="75916764"/>
<feature type="region of interest" description="Disordered" evidence="5">
    <location>
        <begin position="172"/>
        <end position="282"/>
    </location>
</feature>
<dbReference type="PANTHER" id="PTHR45093:SF2">
    <property type="entry name" value="LISH DOMAIN-CONTAINING PROTEIN"/>
    <property type="match status" value="1"/>
</dbReference>
<feature type="compositionally biased region" description="Polar residues" evidence="5">
    <location>
        <begin position="577"/>
        <end position="588"/>
    </location>
</feature>
<evidence type="ECO:0000256" key="4">
    <source>
        <dbReference type="ARBA" id="ARBA00023242"/>
    </source>
</evidence>
<keyword evidence="7" id="KW-1185">Reference proteome</keyword>
<dbReference type="GO" id="GO:0005634">
    <property type="term" value="C:nucleus"/>
    <property type="evidence" value="ECO:0007669"/>
    <property type="project" value="UniProtKB-SubCell"/>
</dbReference>
<evidence type="ECO:0000313" key="6">
    <source>
        <dbReference type="EMBL" id="KAI8576630.1"/>
    </source>
</evidence>
<keyword evidence="4" id="KW-0539">Nucleus</keyword>
<evidence type="ECO:0000256" key="2">
    <source>
        <dbReference type="ARBA" id="ARBA00023015"/>
    </source>
</evidence>
<dbReference type="EMBL" id="MU620952">
    <property type="protein sequence ID" value="KAI8576630.1"/>
    <property type="molecule type" value="Genomic_DNA"/>
</dbReference>
<dbReference type="PANTHER" id="PTHR45093">
    <property type="entry name" value="TRANSCRIPTION ACTIVATOR MSS11"/>
    <property type="match status" value="1"/>
</dbReference>
<gene>
    <name evidence="6" type="ORF">K450DRAFT_255935</name>
</gene>
<feature type="compositionally biased region" description="Polar residues" evidence="5">
    <location>
        <begin position="172"/>
        <end position="190"/>
    </location>
</feature>
<sequence>MAWQAQGEHDGVRAQLHDYIYDYLVKMNFKDTAFAFADESKINTTNTVTNDSKKNGDSLSAALDSMDNSARVDHPHKSPHSSKKRTPANLPNVKVPFDAPGGFLYEWWVIFWEVFAAKNNRSTNRDAIAYVEAQQRLKRQQMLGMLQQQQLLRLQQHAAQQVYQAQDQSNMQQMVRPTASPVVTQQQQQMARGAPPLENMDLQPDNANNLGGTRANQRRPNAGQESAATPKLSKRSQEDPGQLSSPSPTASPNKRQKPSPQDGMQAAPANPADELQQSQPSAALSAAAAAAQQAMLNRRRASLQGMQMANKPPTGQTPRMPPMTLQQQMIQHQYQLGIRSIQNSNFSEAQKQTAIMQYKEKLANQQKMAMADAAVTQSSSMVSPKSQPMTANMLPPTIQHVPVGNNPLASVPGGQQQQQQQNMPQNALQYQQMMIEQQKRGQANMMMGRMPPQAMQPGMMGMSPRMQQQPGPRSPAAPTPSVAGGPNGGRNTPHMSSQVLPSPSIVASNNAQGGNGMQGTQLVNTSGNSDMNNVADQIKASQMDLEKRIAMTHATMNAGPSTCSSTSPSSRRYGFAKQSTPTRQWYAT</sequence>
<feature type="compositionally biased region" description="Low complexity" evidence="5">
    <location>
        <begin position="560"/>
        <end position="570"/>
    </location>
</feature>
<feature type="region of interest" description="Disordered" evidence="5">
    <location>
        <begin position="462"/>
        <end position="502"/>
    </location>
</feature>
<feature type="compositionally biased region" description="Polar residues" evidence="5">
    <location>
        <begin position="489"/>
        <end position="502"/>
    </location>
</feature>
<feature type="compositionally biased region" description="Basic residues" evidence="5">
    <location>
        <begin position="77"/>
        <end position="86"/>
    </location>
</feature>
<keyword evidence="3" id="KW-0804">Transcription</keyword>
<evidence type="ECO:0000313" key="7">
    <source>
        <dbReference type="Proteomes" id="UP001206595"/>
    </source>
</evidence>
<evidence type="ECO:0000256" key="5">
    <source>
        <dbReference type="SAM" id="MobiDB-lite"/>
    </source>
</evidence>
<accession>A0AAD5H9Z7</accession>
<proteinExistence type="predicted"/>
<name>A0AAD5H9Z7_UMBRA</name>
<dbReference type="SMART" id="SM00667">
    <property type="entry name" value="LisH"/>
    <property type="match status" value="1"/>
</dbReference>
<comment type="subcellular location">
    <subcellularLocation>
        <location evidence="1">Nucleus</location>
    </subcellularLocation>
</comment>
<keyword evidence="2" id="KW-0805">Transcription regulation</keyword>
<dbReference type="Proteomes" id="UP001206595">
    <property type="component" value="Unassembled WGS sequence"/>
</dbReference>
<feature type="compositionally biased region" description="Polar residues" evidence="5">
    <location>
        <begin position="242"/>
        <end position="253"/>
    </location>
</feature>
<feature type="region of interest" description="Disordered" evidence="5">
    <location>
        <begin position="69"/>
        <end position="89"/>
    </location>
</feature>
<organism evidence="6 7">
    <name type="scientific">Umbelopsis ramanniana AG</name>
    <dbReference type="NCBI Taxonomy" id="1314678"/>
    <lineage>
        <taxon>Eukaryota</taxon>
        <taxon>Fungi</taxon>
        <taxon>Fungi incertae sedis</taxon>
        <taxon>Mucoromycota</taxon>
        <taxon>Mucoromycotina</taxon>
        <taxon>Umbelopsidomycetes</taxon>
        <taxon>Umbelopsidales</taxon>
        <taxon>Umbelopsidaceae</taxon>
        <taxon>Umbelopsis</taxon>
    </lineage>
</organism>
<evidence type="ECO:0000256" key="3">
    <source>
        <dbReference type="ARBA" id="ARBA00023163"/>
    </source>
</evidence>
<reference evidence="6" key="2">
    <citation type="journal article" date="2022" name="Proc. Natl. Acad. Sci. U.S.A.">
        <title>Diploid-dominant life cycles characterize the early evolution of Fungi.</title>
        <authorList>
            <person name="Amses K.R."/>
            <person name="Simmons D.R."/>
            <person name="Longcore J.E."/>
            <person name="Mondo S.J."/>
            <person name="Seto K."/>
            <person name="Jeronimo G.H."/>
            <person name="Bonds A.E."/>
            <person name="Quandt C.A."/>
            <person name="Davis W.J."/>
            <person name="Chang Y."/>
            <person name="Federici B.A."/>
            <person name="Kuo A."/>
            <person name="LaButti K."/>
            <person name="Pangilinan J."/>
            <person name="Andreopoulos W."/>
            <person name="Tritt A."/>
            <person name="Riley R."/>
            <person name="Hundley H."/>
            <person name="Johnson J."/>
            <person name="Lipzen A."/>
            <person name="Barry K."/>
            <person name="Lang B.F."/>
            <person name="Cuomo C.A."/>
            <person name="Buchler N.E."/>
            <person name="Grigoriev I.V."/>
            <person name="Spatafora J.W."/>
            <person name="Stajich J.E."/>
            <person name="James T.Y."/>
        </authorList>
    </citation>
    <scope>NUCLEOTIDE SEQUENCE</scope>
    <source>
        <strain evidence="6">AG</strain>
    </source>
</reference>
<protein>
    <recommendedName>
        <fullName evidence="8">LisH domain-containing protein</fullName>
    </recommendedName>
</protein>
<evidence type="ECO:0000256" key="1">
    <source>
        <dbReference type="ARBA" id="ARBA00004123"/>
    </source>
</evidence>
<evidence type="ECO:0008006" key="8">
    <source>
        <dbReference type="Google" id="ProtNLM"/>
    </source>
</evidence>
<dbReference type="PROSITE" id="PS50896">
    <property type="entry name" value="LISH"/>
    <property type="match status" value="1"/>
</dbReference>
<feature type="region of interest" description="Disordered" evidence="5">
    <location>
        <begin position="554"/>
        <end position="588"/>
    </location>
</feature>
<feature type="compositionally biased region" description="Polar residues" evidence="5">
    <location>
        <begin position="205"/>
        <end position="227"/>
    </location>
</feature>
<comment type="caution">
    <text evidence="6">The sequence shown here is derived from an EMBL/GenBank/DDBJ whole genome shotgun (WGS) entry which is preliminary data.</text>
</comment>
<dbReference type="InterPro" id="IPR006594">
    <property type="entry name" value="LisH"/>
</dbReference>
<dbReference type="RefSeq" id="XP_051441634.1">
    <property type="nucleotide sequence ID" value="XM_051591421.1"/>
</dbReference>
<dbReference type="AlphaFoldDB" id="A0AAD5H9Z7"/>